<evidence type="ECO:0000313" key="7">
    <source>
        <dbReference type="Proteomes" id="UP000799778"/>
    </source>
</evidence>
<dbReference type="RefSeq" id="XP_033386920.1">
    <property type="nucleotide sequence ID" value="XM_033533568.1"/>
</dbReference>
<dbReference type="SUPFAM" id="SSF51316">
    <property type="entry name" value="Mss4-like"/>
    <property type="match status" value="1"/>
</dbReference>
<dbReference type="EMBL" id="ML978067">
    <property type="protein sequence ID" value="KAF2018581.1"/>
    <property type="molecule type" value="Genomic_DNA"/>
</dbReference>
<feature type="signal peptide" evidence="4">
    <location>
        <begin position="1"/>
        <end position="25"/>
    </location>
</feature>
<evidence type="ECO:0000256" key="1">
    <source>
        <dbReference type="ARBA" id="ARBA00005495"/>
    </source>
</evidence>
<evidence type="ECO:0000256" key="2">
    <source>
        <dbReference type="ARBA" id="ARBA00022723"/>
    </source>
</evidence>
<comment type="similarity">
    <text evidence="1">Belongs to the Gfa family.</text>
</comment>
<dbReference type="PANTHER" id="PTHR28620:SF1">
    <property type="entry name" value="CENP-V_GFA DOMAIN-CONTAINING PROTEIN"/>
    <property type="match status" value="1"/>
</dbReference>
<name>A0A6A5Y0Y9_9PLEO</name>
<proteinExistence type="inferred from homology"/>
<dbReference type="Pfam" id="PF04828">
    <property type="entry name" value="GFA"/>
    <property type="match status" value="1"/>
</dbReference>
<dbReference type="AlphaFoldDB" id="A0A6A5Y0Y9"/>
<organism evidence="6 7">
    <name type="scientific">Aaosphaeria arxii CBS 175.79</name>
    <dbReference type="NCBI Taxonomy" id="1450172"/>
    <lineage>
        <taxon>Eukaryota</taxon>
        <taxon>Fungi</taxon>
        <taxon>Dikarya</taxon>
        <taxon>Ascomycota</taxon>
        <taxon>Pezizomycotina</taxon>
        <taxon>Dothideomycetes</taxon>
        <taxon>Pleosporomycetidae</taxon>
        <taxon>Pleosporales</taxon>
        <taxon>Pleosporales incertae sedis</taxon>
        <taxon>Aaosphaeria</taxon>
    </lineage>
</organism>
<protein>
    <recommendedName>
        <fullName evidence="5">CENP-V/GFA domain-containing protein</fullName>
    </recommendedName>
</protein>
<keyword evidence="4" id="KW-0732">Signal</keyword>
<feature type="domain" description="CENP-V/GFA" evidence="5">
    <location>
        <begin position="56"/>
        <end position="174"/>
    </location>
</feature>
<sequence>MELRFTLLIILINIILFHHHPFSKTIKIIVQPFEANSDQFTASRKMTDAKKESQTYPCRCHCGEVKFTITLSPPLADYTVMQCNCSICTAHGYLLVYPNRSDVIFHGNSTDHVQKYQFHTKKKDHWFCSHCGTSLLIDFNGIYENFDVMAVNARTIENIDISALKLEYGNGKKL</sequence>
<keyword evidence="2" id="KW-0479">Metal-binding</keyword>
<dbReference type="GO" id="GO:0046872">
    <property type="term" value="F:metal ion binding"/>
    <property type="evidence" value="ECO:0007669"/>
    <property type="project" value="UniProtKB-KW"/>
</dbReference>
<feature type="chain" id="PRO_5025386651" description="CENP-V/GFA domain-containing protein" evidence="4">
    <location>
        <begin position="26"/>
        <end position="174"/>
    </location>
</feature>
<keyword evidence="7" id="KW-1185">Reference proteome</keyword>
<dbReference type="InterPro" id="IPR006913">
    <property type="entry name" value="CENP-V/GFA"/>
</dbReference>
<dbReference type="GO" id="GO:0016846">
    <property type="term" value="F:carbon-sulfur lyase activity"/>
    <property type="evidence" value="ECO:0007669"/>
    <property type="project" value="InterPro"/>
</dbReference>
<dbReference type="OrthoDB" id="2993351at2759"/>
<dbReference type="InterPro" id="IPR011057">
    <property type="entry name" value="Mss4-like_sf"/>
</dbReference>
<evidence type="ECO:0000259" key="5">
    <source>
        <dbReference type="PROSITE" id="PS51891"/>
    </source>
</evidence>
<evidence type="ECO:0000313" key="6">
    <source>
        <dbReference type="EMBL" id="KAF2018581.1"/>
    </source>
</evidence>
<dbReference type="GeneID" id="54290965"/>
<evidence type="ECO:0000256" key="3">
    <source>
        <dbReference type="ARBA" id="ARBA00022833"/>
    </source>
</evidence>
<dbReference type="Gene3D" id="2.170.150.70">
    <property type="match status" value="1"/>
</dbReference>
<evidence type="ECO:0000256" key="4">
    <source>
        <dbReference type="SAM" id="SignalP"/>
    </source>
</evidence>
<gene>
    <name evidence="6" type="ORF">BU24DRAFT_488681</name>
</gene>
<dbReference type="PANTHER" id="PTHR28620">
    <property type="entry name" value="CENTROMERE PROTEIN V"/>
    <property type="match status" value="1"/>
</dbReference>
<dbReference type="InterPro" id="IPR052355">
    <property type="entry name" value="CENP-V-like"/>
</dbReference>
<reference evidence="6" key="1">
    <citation type="journal article" date="2020" name="Stud. Mycol.">
        <title>101 Dothideomycetes genomes: a test case for predicting lifestyles and emergence of pathogens.</title>
        <authorList>
            <person name="Haridas S."/>
            <person name="Albert R."/>
            <person name="Binder M."/>
            <person name="Bloem J."/>
            <person name="Labutti K."/>
            <person name="Salamov A."/>
            <person name="Andreopoulos B."/>
            <person name="Baker S."/>
            <person name="Barry K."/>
            <person name="Bills G."/>
            <person name="Bluhm B."/>
            <person name="Cannon C."/>
            <person name="Castanera R."/>
            <person name="Culley D."/>
            <person name="Daum C."/>
            <person name="Ezra D."/>
            <person name="Gonzalez J."/>
            <person name="Henrissat B."/>
            <person name="Kuo A."/>
            <person name="Liang C."/>
            <person name="Lipzen A."/>
            <person name="Lutzoni F."/>
            <person name="Magnuson J."/>
            <person name="Mondo S."/>
            <person name="Nolan M."/>
            <person name="Ohm R."/>
            <person name="Pangilinan J."/>
            <person name="Park H.-J."/>
            <person name="Ramirez L."/>
            <person name="Alfaro M."/>
            <person name="Sun H."/>
            <person name="Tritt A."/>
            <person name="Yoshinaga Y."/>
            <person name="Zwiers L.-H."/>
            <person name="Turgeon B."/>
            <person name="Goodwin S."/>
            <person name="Spatafora J."/>
            <person name="Crous P."/>
            <person name="Grigoriev I."/>
        </authorList>
    </citation>
    <scope>NUCLEOTIDE SEQUENCE</scope>
    <source>
        <strain evidence="6">CBS 175.79</strain>
    </source>
</reference>
<accession>A0A6A5Y0Y9</accession>
<dbReference type="PROSITE" id="PS51891">
    <property type="entry name" value="CENP_V_GFA"/>
    <property type="match status" value="1"/>
</dbReference>
<dbReference type="Proteomes" id="UP000799778">
    <property type="component" value="Unassembled WGS sequence"/>
</dbReference>
<keyword evidence="3" id="KW-0862">Zinc</keyword>